<dbReference type="GO" id="GO:0034599">
    <property type="term" value="P:cellular response to oxidative stress"/>
    <property type="evidence" value="ECO:0007669"/>
    <property type="project" value="TreeGrafter"/>
</dbReference>
<dbReference type="GO" id="GO:0045454">
    <property type="term" value="P:cell redox homeostasis"/>
    <property type="evidence" value="ECO:0007669"/>
    <property type="project" value="InterPro"/>
</dbReference>
<evidence type="ECO:0000259" key="11">
    <source>
        <dbReference type="Pfam" id="PF02852"/>
    </source>
</evidence>
<feature type="disulfide bond" description="Redox-active" evidence="9">
    <location>
        <begin position="43"/>
        <end position="48"/>
    </location>
</feature>
<evidence type="ECO:0000259" key="12">
    <source>
        <dbReference type="Pfam" id="PF07992"/>
    </source>
</evidence>
<reference evidence="13 14" key="1">
    <citation type="journal article" date="2014" name="PLoS ONE">
        <title>Physiological and genomic features of a novel sulfur-oxidizing gammaproteobacterium belonging to a previously uncultivated symbiotic lineage isolated from a hydrothermal vent.</title>
        <authorList>
            <person name="Nunoura T."/>
            <person name="Takaki Y."/>
            <person name="Kazama H."/>
            <person name="Kakuta J."/>
            <person name="Shimamura S."/>
            <person name="Makita H."/>
            <person name="Hirai M."/>
            <person name="Miyazaki M."/>
            <person name="Takai K."/>
        </authorList>
    </citation>
    <scope>NUCLEOTIDE SEQUENCE [LARGE SCALE GENOMIC DNA]</scope>
    <source>
        <strain evidence="13 14">Hiromi1</strain>
    </source>
</reference>
<evidence type="ECO:0000256" key="3">
    <source>
        <dbReference type="ARBA" id="ARBA00022827"/>
    </source>
</evidence>
<feature type="binding site" evidence="8">
    <location>
        <begin position="174"/>
        <end position="181"/>
    </location>
    <ligand>
        <name>NAD(+)</name>
        <dbReference type="ChEBI" id="CHEBI:57540"/>
    </ligand>
</feature>
<feature type="active site" description="Proton acceptor" evidence="7">
    <location>
        <position position="437"/>
    </location>
</feature>
<dbReference type="AlphaFoldDB" id="A0A7U6GG70"/>
<keyword evidence="5" id="KW-1015">Disulfide bond</keyword>
<evidence type="ECO:0000256" key="7">
    <source>
        <dbReference type="PIRSR" id="PIRSR000350-2"/>
    </source>
</evidence>
<dbReference type="GO" id="GO:0050660">
    <property type="term" value="F:flavin adenine dinucleotide binding"/>
    <property type="evidence" value="ECO:0007669"/>
    <property type="project" value="InterPro"/>
</dbReference>
<dbReference type="SUPFAM" id="SSF55424">
    <property type="entry name" value="FAD/NAD-linked reductases, dimerisation (C-terminal) domain"/>
    <property type="match status" value="1"/>
</dbReference>
<evidence type="ECO:0000256" key="1">
    <source>
        <dbReference type="ARBA" id="ARBA00007532"/>
    </source>
</evidence>
<dbReference type="PANTHER" id="PTHR42737:SF2">
    <property type="entry name" value="GLUTATHIONE REDUCTASE"/>
    <property type="match status" value="1"/>
</dbReference>
<dbReference type="GO" id="GO:0005829">
    <property type="term" value="C:cytosol"/>
    <property type="evidence" value="ECO:0007669"/>
    <property type="project" value="TreeGrafter"/>
</dbReference>
<evidence type="ECO:0000256" key="9">
    <source>
        <dbReference type="PIRSR" id="PIRSR000350-4"/>
    </source>
</evidence>
<dbReference type="NCBIfam" id="NF004776">
    <property type="entry name" value="PRK06116.1"/>
    <property type="match status" value="1"/>
</dbReference>
<dbReference type="Gene3D" id="3.30.390.30">
    <property type="match status" value="1"/>
</dbReference>
<proteinExistence type="inferred from homology"/>
<keyword evidence="6 10" id="KW-0676">Redox-active center</keyword>
<evidence type="ECO:0000313" key="14">
    <source>
        <dbReference type="Proteomes" id="UP000031631"/>
    </source>
</evidence>
<dbReference type="InterPro" id="IPR001100">
    <property type="entry name" value="Pyr_nuc-diS_OxRdtase"/>
</dbReference>
<keyword evidence="8" id="KW-0547">Nucleotide-binding</keyword>
<sequence length="468" mass="49739">MNPKTYDLIAIGAGSGGLAAAETAARLGKRVALIETGRIGGTCVNNGCVPKKVMWYAANLAQAVDDAGDFGIPAQRGPTDWNRLTRGRGDYISDITGYWSTYVDDLGIDYIQGHARLTGSNSVEVNGIDYQAKHIVLATGGHPVVPPVPGADLGITSDGFFNLDHQPGKVAIIGGGYIGVELAGVLQALGTSVSLIALEERVLERFDPLVSQVLMQEMIRQGIDLHMNFQVAALAETSTGINVQSVSGQCLEGYDMVVWAVGRAPNTRYLNLEAAGVHFLPNGIVPTDEYQDTNVPGIHAIGDITGRSPLTPVAIAAGRKLAQRLFGDQPTARVDYDNIPSVVFAHPPVATMGLTEAEARERHGKTSIYQTKFTPMRHALSGHGMTTAMKLVCAGEDEKVVGIHLVGDNVDEMLQGFAVAVTMGATKADFDNTMAIHPVSSEELVTMKTAEPEPLANRDSGIDWREAG</sequence>
<dbReference type="FunFam" id="3.30.390.30:FF:000003">
    <property type="entry name" value="Glutathione reductase"/>
    <property type="match status" value="1"/>
</dbReference>
<evidence type="ECO:0000256" key="5">
    <source>
        <dbReference type="ARBA" id="ARBA00023157"/>
    </source>
</evidence>
<dbReference type="Pfam" id="PF07992">
    <property type="entry name" value="Pyr_redox_2"/>
    <property type="match status" value="1"/>
</dbReference>
<evidence type="ECO:0000256" key="8">
    <source>
        <dbReference type="PIRSR" id="PIRSR000350-3"/>
    </source>
</evidence>
<dbReference type="InterPro" id="IPR004099">
    <property type="entry name" value="Pyr_nucl-diS_OxRdtase_dimer"/>
</dbReference>
<dbReference type="InterPro" id="IPR016156">
    <property type="entry name" value="FAD/NAD-linked_Rdtase_dimer_sf"/>
</dbReference>
<evidence type="ECO:0000256" key="2">
    <source>
        <dbReference type="ARBA" id="ARBA00022630"/>
    </source>
</evidence>
<dbReference type="Gene3D" id="3.50.50.60">
    <property type="entry name" value="FAD/NAD(P)-binding domain"/>
    <property type="match status" value="2"/>
</dbReference>
<feature type="binding site" evidence="8">
    <location>
        <position position="303"/>
    </location>
    <ligand>
        <name>FAD</name>
        <dbReference type="ChEBI" id="CHEBI:57692"/>
    </ligand>
</feature>
<keyword evidence="4 10" id="KW-0560">Oxidoreductase</keyword>
<dbReference type="KEGG" id="tbn:TBH_C0087"/>
<dbReference type="Proteomes" id="UP000031631">
    <property type="component" value="Chromosome"/>
</dbReference>
<dbReference type="PRINTS" id="PR00368">
    <property type="entry name" value="FADPNR"/>
</dbReference>
<keyword evidence="8" id="KW-0520">NAD</keyword>
<dbReference type="EMBL" id="AP012273">
    <property type="protein sequence ID" value="BAO43036.1"/>
    <property type="molecule type" value="Genomic_DNA"/>
</dbReference>
<organism evidence="13 14">
    <name type="scientific">Thiolapillus brandeum</name>
    <dbReference type="NCBI Taxonomy" id="1076588"/>
    <lineage>
        <taxon>Bacteria</taxon>
        <taxon>Pseudomonadati</taxon>
        <taxon>Pseudomonadota</taxon>
        <taxon>Gammaproteobacteria</taxon>
        <taxon>Chromatiales</taxon>
        <taxon>Sedimenticolaceae</taxon>
        <taxon>Thiolapillus</taxon>
    </lineage>
</organism>
<evidence type="ECO:0000256" key="4">
    <source>
        <dbReference type="ARBA" id="ARBA00023002"/>
    </source>
</evidence>
<feature type="binding site" evidence="8">
    <location>
        <position position="262"/>
    </location>
    <ligand>
        <name>NAD(+)</name>
        <dbReference type="ChEBI" id="CHEBI:57540"/>
    </ligand>
</feature>
<dbReference type="PRINTS" id="PR00411">
    <property type="entry name" value="PNDRDTASEI"/>
</dbReference>
<gene>
    <name evidence="13" type="ORF">TBH_C0087</name>
</gene>
<feature type="domain" description="Pyridine nucleotide-disulphide oxidoreductase dimerisation" evidence="11">
    <location>
        <begin position="339"/>
        <end position="447"/>
    </location>
</feature>
<keyword evidence="2 10" id="KW-0285">Flavoprotein</keyword>
<dbReference type="InterPro" id="IPR012999">
    <property type="entry name" value="Pyr_OxRdtase_I_AS"/>
</dbReference>
<dbReference type="PANTHER" id="PTHR42737">
    <property type="entry name" value="GLUTATHIONE REDUCTASE"/>
    <property type="match status" value="1"/>
</dbReference>
<dbReference type="InterPro" id="IPR023753">
    <property type="entry name" value="FAD/NAD-binding_dom"/>
</dbReference>
<dbReference type="EC" id="1.8.1.7" evidence="13"/>
<dbReference type="RefSeq" id="WP_052469744.1">
    <property type="nucleotide sequence ID" value="NZ_AP012273.1"/>
</dbReference>
<protein>
    <submittedName>
        <fullName evidence="13">Glutathione reductase (NADPH)</fullName>
        <ecNumber evidence="13">1.8.1.7</ecNumber>
    </submittedName>
</protein>
<dbReference type="InterPro" id="IPR036188">
    <property type="entry name" value="FAD/NAD-bd_sf"/>
</dbReference>
<dbReference type="Pfam" id="PF02852">
    <property type="entry name" value="Pyr_redox_dim"/>
    <property type="match status" value="1"/>
</dbReference>
<accession>A0A7U6GG70</accession>
<evidence type="ECO:0000313" key="13">
    <source>
        <dbReference type="EMBL" id="BAO43036.1"/>
    </source>
</evidence>
<feature type="binding site" evidence="8">
    <location>
        <position position="52"/>
    </location>
    <ligand>
        <name>FAD</name>
        <dbReference type="ChEBI" id="CHEBI:57692"/>
    </ligand>
</feature>
<keyword evidence="14" id="KW-1185">Reference proteome</keyword>
<dbReference type="GO" id="GO:0004362">
    <property type="term" value="F:glutathione-disulfide reductase (NADPH) activity"/>
    <property type="evidence" value="ECO:0007669"/>
    <property type="project" value="UniProtKB-EC"/>
</dbReference>
<dbReference type="PROSITE" id="PS00076">
    <property type="entry name" value="PYRIDINE_REDOX_1"/>
    <property type="match status" value="1"/>
</dbReference>
<dbReference type="GO" id="GO:0006749">
    <property type="term" value="P:glutathione metabolic process"/>
    <property type="evidence" value="ECO:0007669"/>
    <property type="project" value="TreeGrafter"/>
</dbReference>
<dbReference type="InterPro" id="IPR046952">
    <property type="entry name" value="GSHR/TRXR-like"/>
</dbReference>
<comment type="cofactor">
    <cofactor evidence="8">
        <name>FAD</name>
        <dbReference type="ChEBI" id="CHEBI:57692"/>
    </cofactor>
    <text evidence="8">Binds 1 FAD per subunit.</text>
</comment>
<comment type="similarity">
    <text evidence="1 10">Belongs to the class-I pyridine nucleotide-disulfide oxidoreductase family.</text>
</comment>
<name>A0A7U6GG70_9GAMM</name>
<evidence type="ECO:0000256" key="6">
    <source>
        <dbReference type="ARBA" id="ARBA00023284"/>
    </source>
</evidence>
<keyword evidence="3 8" id="KW-0274">FAD</keyword>
<dbReference type="SUPFAM" id="SSF51905">
    <property type="entry name" value="FAD/NAD(P)-binding domain"/>
    <property type="match status" value="1"/>
</dbReference>
<feature type="domain" description="FAD/NAD(P)-binding" evidence="12">
    <location>
        <begin position="6"/>
        <end position="318"/>
    </location>
</feature>
<dbReference type="OrthoDB" id="9800167at2"/>
<evidence type="ECO:0000256" key="10">
    <source>
        <dbReference type="RuleBase" id="RU003691"/>
    </source>
</evidence>
<dbReference type="PIRSF" id="PIRSF000350">
    <property type="entry name" value="Mercury_reductase_MerA"/>
    <property type="match status" value="1"/>
</dbReference>